<feature type="compositionally biased region" description="Polar residues" evidence="1">
    <location>
        <begin position="247"/>
        <end position="265"/>
    </location>
</feature>
<feature type="region of interest" description="Disordered" evidence="1">
    <location>
        <begin position="439"/>
        <end position="482"/>
    </location>
</feature>
<proteinExistence type="predicted"/>
<gene>
    <name evidence="2" type="ORF">BDW42DRAFT_160243</name>
</gene>
<evidence type="ECO:0000256" key="1">
    <source>
        <dbReference type="SAM" id="MobiDB-lite"/>
    </source>
</evidence>
<feature type="compositionally biased region" description="Basic and acidic residues" evidence="1">
    <location>
        <begin position="167"/>
        <end position="183"/>
    </location>
</feature>
<keyword evidence="3" id="KW-1185">Reference proteome</keyword>
<dbReference type="Proteomes" id="UP000235023">
    <property type="component" value="Unassembled WGS sequence"/>
</dbReference>
<reference evidence="3" key="1">
    <citation type="submission" date="2017-12" db="EMBL/GenBank/DDBJ databases">
        <authorList>
            <consortium name="DOE Joint Genome Institute"/>
            <person name="Mondo S.J."/>
            <person name="Kjaerbolling I."/>
            <person name="Vesth T.C."/>
            <person name="Frisvad J.C."/>
            <person name="Nybo J.L."/>
            <person name="Theobald S."/>
            <person name="Kuo A."/>
            <person name="Bowyer P."/>
            <person name="Matsuda Y."/>
            <person name="Lyhne E.K."/>
            <person name="Kogle M.E."/>
            <person name="Clum A."/>
            <person name="Lipzen A."/>
            <person name="Salamov A."/>
            <person name="Ngan C.Y."/>
            <person name="Daum C."/>
            <person name="Chiniquy J."/>
            <person name="Barry K."/>
            <person name="LaButti K."/>
            <person name="Haridas S."/>
            <person name="Simmons B.A."/>
            <person name="Magnuson J.K."/>
            <person name="Mortensen U.H."/>
            <person name="Larsen T.O."/>
            <person name="Grigoriev I.V."/>
            <person name="Baker S.E."/>
            <person name="Andersen M.R."/>
            <person name="Nordberg H.P."/>
            <person name="Cantor M.N."/>
            <person name="Hua S.X."/>
        </authorList>
    </citation>
    <scope>NUCLEOTIDE SEQUENCE [LARGE SCALE GENOMIC DNA]</scope>
    <source>
        <strain evidence="3">IBT 19404</strain>
    </source>
</reference>
<feature type="compositionally biased region" description="Acidic residues" evidence="1">
    <location>
        <begin position="453"/>
        <end position="464"/>
    </location>
</feature>
<feature type="region of interest" description="Disordered" evidence="1">
    <location>
        <begin position="554"/>
        <end position="582"/>
    </location>
</feature>
<organism evidence="2 3">
    <name type="scientific">Aspergillus taichungensis</name>
    <dbReference type="NCBI Taxonomy" id="482145"/>
    <lineage>
        <taxon>Eukaryota</taxon>
        <taxon>Fungi</taxon>
        <taxon>Dikarya</taxon>
        <taxon>Ascomycota</taxon>
        <taxon>Pezizomycotina</taxon>
        <taxon>Eurotiomycetes</taxon>
        <taxon>Eurotiomycetidae</taxon>
        <taxon>Eurotiales</taxon>
        <taxon>Aspergillaceae</taxon>
        <taxon>Aspergillus</taxon>
        <taxon>Aspergillus subgen. Circumdati</taxon>
    </lineage>
</organism>
<protein>
    <submittedName>
        <fullName evidence="2">Uncharacterized protein</fullName>
    </submittedName>
</protein>
<sequence>MTSDKQTPPLAKPFTPSLSAAFHRSTKASLTPLTPKLASPGGYRTPKRLIPSEQYPSSAPSRQESDPAFLNANITPRSGSRVSRRDGAPSPGYAPSGRPFSPQPSLANSTASHGSSPGYRADRSPVRAAGRLEPARSGRAKTLTAEQSQQNSRPSSVSEHSSPRFFHASDARSTHPAEVEPRPRLPPKPASPATFIYANGQQERPSGEEPAAPTLPVLKRRSISTGQARSVVNAPPPCPSPRLRSPQLESNLRLSDSFVSQTSAQEECDPVGPMQGPPLSHLARPNPIRHLKSSSLDSGTSGTSPREGLRPSPIIVSPSDPRVDTDALASEPLPGGRPRILSNGSAASVDTHASPQSPQKSDSSGPNDAVGNARIGRKIMDLEISNSSLLAINRTLEREMRKQHAELRRYRRLSRSGRLSMVPSTRSVSGASLGVMTEVDEASEMSSVRSPDDLSDASDEESMPDEGVMSPGSLAEHDARHRPQDEKHFFVDLAKHQELLGDSQKMNQSLKRCLGWTEDLIKEGKRALEYSVHVNDVKLGGRVLSPEELFEVGEGAQGLLSPSNGAEPTISDTESFDDHDET</sequence>
<feature type="compositionally biased region" description="Polar residues" evidence="1">
    <location>
        <begin position="560"/>
        <end position="573"/>
    </location>
</feature>
<feature type="compositionally biased region" description="Polar residues" evidence="1">
    <location>
        <begin position="103"/>
        <end position="115"/>
    </location>
</feature>
<evidence type="ECO:0000313" key="3">
    <source>
        <dbReference type="Proteomes" id="UP000235023"/>
    </source>
</evidence>
<feature type="compositionally biased region" description="Low complexity" evidence="1">
    <location>
        <begin position="293"/>
        <end position="304"/>
    </location>
</feature>
<evidence type="ECO:0000313" key="2">
    <source>
        <dbReference type="EMBL" id="PLN85623.1"/>
    </source>
</evidence>
<dbReference type="EMBL" id="KZ559503">
    <property type="protein sequence ID" value="PLN85623.1"/>
    <property type="molecule type" value="Genomic_DNA"/>
</dbReference>
<accession>A0A2J5I6M6</accession>
<feature type="compositionally biased region" description="Polar residues" evidence="1">
    <location>
        <begin position="342"/>
        <end position="366"/>
    </location>
</feature>
<dbReference type="AlphaFoldDB" id="A0A2J5I6M6"/>
<feature type="region of interest" description="Disordered" evidence="1">
    <location>
        <begin position="1"/>
        <end position="372"/>
    </location>
</feature>
<feature type="compositionally biased region" description="Polar residues" evidence="1">
    <location>
        <begin position="72"/>
        <end position="81"/>
    </location>
</feature>
<dbReference type="PANTHER" id="PTHR38701:SF1">
    <property type="entry name" value="UP-REGULATED DURING SEPTATION PROTEIN 1 DOMAIN-CONTAINING PROTEIN"/>
    <property type="match status" value="1"/>
</dbReference>
<dbReference type="OrthoDB" id="2555519at2759"/>
<feature type="compositionally biased region" description="Low complexity" evidence="1">
    <location>
        <begin position="152"/>
        <end position="164"/>
    </location>
</feature>
<name>A0A2J5I6M6_9EURO</name>
<dbReference type="PANTHER" id="PTHR38701">
    <property type="entry name" value="CHROMOSOME 8, WHOLE GENOME SHOTGUN SEQUENCE"/>
    <property type="match status" value="1"/>
</dbReference>